<gene>
    <name evidence="2" type="primary">comGG</name>
    <name evidence="2" type="ORF">AB3N04_17060</name>
</gene>
<dbReference type="EMBL" id="CP162551">
    <property type="protein sequence ID" value="XDI36375.1"/>
    <property type="molecule type" value="Genomic_DNA"/>
</dbReference>
<evidence type="ECO:0000256" key="1">
    <source>
        <dbReference type="SAM" id="Phobius"/>
    </source>
</evidence>
<protein>
    <submittedName>
        <fullName evidence="2">Competence type IV pilus minor pilin ComGG</fullName>
    </submittedName>
</protein>
<proteinExistence type="predicted"/>
<dbReference type="AlphaFoldDB" id="A0AB39BSB9"/>
<dbReference type="RefSeq" id="WP_368503831.1">
    <property type="nucleotide sequence ID" value="NZ_CP162551.1"/>
</dbReference>
<keyword evidence="1" id="KW-1133">Transmembrane helix</keyword>
<evidence type="ECO:0000313" key="2">
    <source>
        <dbReference type="EMBL" id="XDI36375.1"/>
    </source>
</evidence>
<keyword evidence="1" id="KW-0472">Membrane</keyword>
<dbReference type="InterPro" id="IPR020372">
    <property type="entry name" value="Competence_ComGG"/>
</dbReference>
<dbReference type="Pfam" id="PF14173">
    <property type="entry name" value="ComGG"/>
    <property type="match status" value="1"/>
</dbReference>
<organism evidence="2">
    <name type="scientific">Alkalihalophilus sp. As8PL</name>
    <dbReference type="NCBI Taxonomy" id="3237103"/>
    <lineage>
        <taxon>Bacteria</taxon>
        <taxon>Bacillati</taxon>
        <taxon>Bacillota</taxon>
        <taxon>Bacilli</taxon>
        <taxon>Bacillales</taxon>
        <taxon>Bacillaceae</taxon>
        <taxon>Alkalihalophilus</taxon>
    </lineage>
</organism>
<accession>A0AB39BSB9</accession>
<name>A0AB39BSB9_9BACI</name>
<keyword evidence="1" id="KW-0812">Transmembrane</keyword>
<sequence>MKNEQGFVYPIVLILCTLLLFGFLTHTNIYLQEKRFIAEQNHIIQLDSYLQMSIVGFLEEVSSNGNSSTFSFSYDGGVVTLVVVTKNESEWHVAMRATLNEPFRTRNAQIYYDPNHHVVKEYWGVSRRE</sequence>
<reference evidence="2" key="1">
    <citation type="submission" date="2024-07" db="EMBL/GenBank/DDBJ databases">
        <title>Identification and characteristics of an arsenic-resistant bacterial isolate, which belongs to a novel species.</title>
        <authorList>
            <person name="Juszczyk A."/>
            <person name="Kowalczyk A."/>
            <person name="Was K."/>
            <person name="Kosowicz W."/>
            <person name="Budzyn A."/>
            <person name="Latowski D."/>
        </authorList>
    </citation>
    <scope>NUCLEOTIDE SEQUENCE</scope>
    <source>
        <strain evidence="2">As8PL</strain>
    </source>
</reference>
<feature type="transmembrane region" description="Helical" evidence="1">
    <location>
        <begin position="6"/>
        <end position="25"/>
    </location>
</feature>